<evidence type="ECO:0000256" key="1">
    <source>
        <dbReference type="SAM" id="Phobius"/>
    </source>
</evidence>
<dbReference type="Proteomes" id="UP000191249">
    <property type="component" value="Chromosome"/>
</dbReference>
<name>A0AAU8VVA2_NEILA</name>
<accession>A0AAU8VVA2</accession>
<protein>
    <submittedName>
        <fullName evidence="2">Uncharacterized protein</fullName>
    </submittedName>
</protein>
<keyword evidence="1" id="KW-1133">Transmembrane helix</keyword>
<proteinExistence type="predicted"/>
<dbReference type="EMBL" id="CP019894">
    <property type="protein sequence ID" value="ARB04960.1"/>
    <property type="molecule type" value="Genomic_DNA"/>
</dbReference>
<feature type="transmembrane region" description="Helical" evidence="1">
    <location>
        <begin position="49"/>
        <end position="70"/>
    </location>
</feature>
<gene>
    <name evidence="2" type="ORF">B2G52_08740</name>
</gene>
<keyword evidence="1" id="KW-0472">Membrane</keyword>
<organism evidence="2 3">
    <name type="scientific">Neisseria lactamica</name>
    <dbReference type="NCBI Taxonomy" id="486"/>
    <lineage>
        <taxon>Bacteria</taxon>
        <taxon>Pseudomonadati</taxon>
        <taxon>Pseudomonadota</taxon>
        <taxon>Betaproteobacteria</taxon>
        <taxon>Neisseriales</taxon>
        <taxon>Neisseriaceae</taxon>
        <taxon>Neisseria</taxon>
    </lineage>
</organism>
<sequence length="71" mass="8019">MGLGIQTDRITNRRLKKCRLKHVCLQTAFFQNIAVITCVNAALFGNSSISLLLLNYCSLCFCSLLPTTYFR</sequence>
<feature type="transmembrane region" description="Helical" evidence="1">
    <location>
        <begin position="23"/>
        <end position="43"/>
    </location>
</feature>
<dbReference type="AlphaFoldDB" id="A0AAU8VVA2"/>
<reference evidence="2 3" key="1">
    <citation type="submission" date="2017-03" db="EMBL/GenBank/DDBJ databases">
        <title>N. lactamica Y92-1009 whole genome sequence.</title>
        <authorList>
            <person name="Pandey A.K."/>
            <person name="Read R.C."/>
        </authorList>
    </citation>
    <scope>NUCLEOTIDE SEQUENCE [LARGE SCALE GENOMIC DNA]</scope>
    <source>
        <strain evidence="2 3">Y92-1009</strain>
    </source>
</reference>
<evidence type="ECO:0000313" key="2">
    <source>
        <dbReference type="EMBL" id="ARB04960.1"/>
    </source>
</evidence>
<evidence type="ECO:0000313" key="3">
    <source>
        <dbReference type="Proteomes" id="UP000191249"/>
    </source>
</evidence>
<keyword evidence="1" id="KW-0812">Transmembrane</keyword>